<name>A0A1A9W3X4_9MUSC</name>
<evidence type="ECO:0000256" key="4">
    <source>
        <dbReference type="ARBA" id="ARBA00022701"/>
    </source>
</evidence>
<dbReference type="PANTHER" id="PTHR21255">
    <property type="entry name" value="T-COMPLEX-ASSOCIATED-TESTIS-EXPRESSED 1/ DYNEIN LIGHT CHAIN"/>
    <property type="match status" value="1"/>
</dbReference>
<evidence type="ECO:0000256" key="6">
    <source>
        <dbReference type="ARBA" id="ARBA00023175"/>
    </source>
</evidence>
<reference evidence="9" key="2">
    <citation type="submission" date="2020-05" db="UniProtKB">
        <authorList>
            <consortium name="EnsemblMetazoa"/>
        </authorList>
    </citation>
    <scope>IDENTIFICATION</scope>
    <source>
        <strain evidence="9">IAEA</strain>
    </source>
</reference>
<feature type="region of interest" description="Disordered" evidence="8">
    <location>
        <begin position="251"/>
        <end position="273"/>
    </location>
</feature>
<comment type="similarity">
    <text evidence="2">Belongs to the dynein light chain Tctex-type family.</text>
</comment>
<comment type="subcellular location">
    <subcellularLocation>
        <location evidence="1">Cytoplasm</location>
        <location evidence="1">Cytoskeleton</location>
    </subcellularLocation>
</comment>
<evidence type="ECO:0000313" key="9">
    <source>
        <dbReference type="EnsemblMetazoa" id="GBRI005459-PA"/>
    </source>
</evidence>
<dbReference type="InterPro" id="IPR038586">
    <property type="entry name" value="Tctex-1-like_sf"/>
</dbReference>
<evidence type="ECO:0000256" key="1">
    <source>
        <dbReference type="ARBA" id="ARBA00004245"/>
    </source>
</evidence>
<organism evidence="9 10">
    <name type="scientific">Glossina brevipalpis</name>
    <dbReference type="NCBI Taxonomy" id="37001"/>
    <lineage>
        <taxon>Eukaryota</taxon>
        <taxon>Metazoa</taxon>
        <taxon>Ecdysozoa</taxon>
        <taxon>Arthropoda</taxon>
        <taxon>Hexapoda</taxon>
        <taxon>Insecta</taxon>
        <taxon>Pterygota</taxon>
        <taxon>Neoptera</taxon>
        <taxon>Endopterygota</taxon>
        <taxon>Diptera</taxon>
        <taxon>Brachycera</taxon>
        <taxon>Muscomorpha</taxon>
        <taxon>Hippoboscoidea</taxon>
        <taxon>Glossinidae</taxon>
        <taxon>Glossina</taxon>
    </lineage>
</organism>
<evidence type="ECO:0000313" key="10">
    <source>
        <dbReference type="Proteomes" id="UP000091820"/>
    </source>
</evidence>
<dbReference type="Gene3D" id="3.30.1140.40">
    <property type="entry name" value="Tctex-1"/>
    <property type="match status" value="1"/>
</dbReference>
<keyword evidence="3" id="KW-0963">Cytoplasm</keyword>
<protein>
    <recommendedName>
        <fullName evidence="11">Dynein light chain Tctex-type 1</fullName>
    </recommendedName>
</protein>
<keyword evidence="4" id="KW-0493">Microtubule</keyword>
<evidence type="ECO:0000256" key="8">
    <source>
        <dbReference type="SAM" id="MobiDB-lite"/>
    </source>
</evidence>
<dbReference type="STRING" id="37001.A0A1A9W3X4"/>
<dbReference type="AlphaFoldDB" id="A0A1A9W3X4"/>
<dbReference type="FunFam" id="3.30.1140.40:FF:000001">
    <property type="entry name" value="Dynein light chain Tctex-type 1"/>
    <property type="match status" value="1"/>
</dbReference>
<evidence type="ECO:0008006" key="11">
    <source>
        <dbReference type="Google" id="ProtNLM"/>
    </source>
</evidence>
<dbReference type="GO" id="GO:0005868">
    <property type="term" value="C:cytoplasmic dynein complex"/>
    <property type="evidence" value="ECO:0007669"/>
    <property type="project" value="TreeGrafter"/>
</dbReference>
<dbReference type="PANTHER" id="PTHR21255:SF4">
    <property type="entry name" value="DYNEIN LIGHT CHAIN TCTEX-TYPE"/>
    <property type="match status" value="1"/>
</dbReference>
<accession>A0A1A9W3X4</accession>
<dbReference type="EnsemblMetazoa" id="GBRI005459-RA">
    <property type="protein sequence ID" value="GBRI005459-PA"/>
    <property type="gene ID" value="GBRI005459"/>
</dbReference>
<dbReference type="GO" id="GO:0007018">
    <property type="term" value="P:microtubule-based movement"/>
    <property type="evidence" value="ECO:0007669"/>
    <property type="project" value="TreeGrafter"/>
</dbReference>
<proteinExistence type="inferred from homology"/>
<dbReference type="Pfam" id="PF03645">
    <property type="entry name" value="Tctex-1"/>
    <property type="match status" value="1"/>
</dbReference>
<evidence type="ECO:0000256" key="2">
    <source>
        <dbReference type="ARBA" id="ARBA00005361"/>
    </source>
</evidence>
<keyword evidence="10" id="KW-1185">Reference proteome</keyword>
<evidence type="ECO:0000256" key="5">
    <source>
        <dbReference type="ARBA" id="ARBA00023017"/>
    </source>
</evidence>
<dbReference type="GO" id="GO:0005874">
    <property type="term" value="C:microtubule"/>
    <property type="evidence" value="ECO:0007669"/>
    <property type="project" value="UniProtKB-KW"/>
</dbReference>
<sequence length="273" mass="30989">MDESREENQFVVDDVSKIIKEAIENTIGGNAYQHDKVNNWTGQVVENCLSMLTKEQKPYKYIVTSMIMQKNGAGLHTASSCYWNNDTDGSCTVRWENKTILKLIDFRFFATLELIGGTSLGKRRCDDPGNRHQTRLIFYHYYESRFIELKKCVIIKKKIKITILLLEKQGYPRNLKDFHKKPISKAVYKALISLYAPEWEIHGLSGSFLFGAITYHHISTLTAEPSNNTFIASLLPCKLPTRKRNANLRIQSTPPLTPVGKHRLAGAPGGAPE</sequence>
<evidence type="ECO:0000256" key="7">
    <source>
        <dbReference type="ARBA" id="ARBA00023212"/>
    </source>
</evidence>
<reference evidence="10" key="1">
    <citation type="submission" date="2014-03" db="EMBL/GenBank/DDBJ databases">
        <authorList>
            <person name="Aksoy S."/>
            <person name="Warren W."/>
            <person name="Wilson R.K."/>
        </authorList>
    </citation>
    <scope>NUCLEOTIDE SEQUENCE [LARGE SCALE GENOMIC DNA]</scope>
    <source>
        <strain evidence="10">IAEA</strain>
    </source>
</reference>
<dbReference type="CDD" id="cd21462">
    <property type="entry name" value="DLC-like_DYNLT1"/>
    <property type="match status" value="1"/>
</dbReference>
<dbReference type="GO" id="GO:0005737">
    <property type="term" value="C:cytoplasm"/>
    <property type="evidence" value="ECO:0007669"/>
    <property type="project" value="TreeGrafter"/>
</dbReference>
<dbReference type="GO" id="GO:0045505">
    <property type="term" value="F:dynein intermediate chain binding"/>
    <property type="evidence" value="ECO:0007669"/>
    <property type="project" value="TreeGrafter"/>
</dbReference>
<evidence type="ECO:0000256" key="3">
    <source>
        <dbReference type="ARBA" id="ARBA00022490"/>
    </source>
</evidence>
<dbReference type="Proteomes" id="UP000091820">
    <property type="component" value="Unassembled WGS sequence"/>
</dbReference>
<keyword evidence="7" id="KW-0206">Cytoskeleton</keyword>
<keyword evidence="6" id="KW-0505">Motor protein</keyword>
<keyword evidence="5" id="KW-0243">Dynein</keyword>
<dbReference type="InterPro" id="IPR005334">
    <property type="entry name" value="Tctex-1-like"/>
</dbReference>
<dbReference type="VEuPathDB" id="VectorBase:GBRI005459"/>